<accession>A0A3P2A624</accession>
<evidence type="ECO:0000256" key="1">
    <source>
        <dbReference type="ARBA" id="ARBA00001946"/>
    </source>
</evidence>
<dbReference type="GO" id="GO:0005975">
    <property type="term" value="P:carbohydrate metabolic process"/>
    <property type="evidence" value="ECO:0007669"/>
    <property type="project" value="InterPro"/>
</dbReference>
<dbReference type="Gene3D" id="3.30.310.50">
    <property type="entry name" value="Alpha-D-phosphohexomutase, C-terminal domain"/>
    <property type="match status" value="1"/>
</dbReference>
<evidence type="ECO:0000256" key="6">
    <source>
        <dbReference type="ARBA" id="ARBA00023235"/>
    </source>
</evidence>
<feature type="domain" description="Alpha-D-phosphohexomutase alpha/beta/alpha" evidence="9">
    <location>
        <begin position="54"/>
        <end position="194"/>
    </location>
</feature>
<dbReference type="EMBL" id="RQYC01000006">
    <property type="protein sequence ID" value="RRD90316.1"/>
    <property type="molecule type" value="Genomic_DNA"/>
</dbReference>
<dbReference type="Pfam" id="PF02879">
    <property type="entry name" value="PGM_PMM_II"/>
    <property type="match status" value="1"/>
</dbReference>
<feature type="domain" description="Alpha-D-phosphohexomutase alpha/beta/alpha" evidence="10">
    <location>
        <begin position="216"/>
        <end position="318"/>
    </location>
</feature>
<dbReference type="PROSITE" id="PS00710">
    <property type="entry name" value="PGM_PMM"/>
    <property type="match status" value="1"/>
</dbReference>
<comment type="similarity">
    <text evidence="2 7">Belongs to the phosphohexose mutase family.</text>
</comment>
<dbReference type="InterPro" id="IPR005845">
    <property type="entry name" value="A-D-PHexomutase_a/b/a-II"/>
</dbReference>
<dbReference type="PRINTS" id="PR00509">
    <property type="entry name" value="PGMPMM"/>
</dbReference>
<evidence type="ECO:0000259" key="10">
    <source>
        <dbReference type="Pfam" id="PF02879"/>
    </source>
</evidence>
<dbReference type="AlphaFoldDB" id="A0A3P2A624"/>
<dbReference type="Proteomes" id="UP000269923">
    <property type="component" value="Unassembled WGS sequence"/>
</dbReference>
<dbReference type="InterPro" id="IPR036900">
    <property type="entry name" value="A-D-PHexomutase_C_sf"/>
</dbReference>
<dbReference type="Gene3D" id="3.40.120.10">
    <property type="entry name" value="Alpha-D-Glucose-1,6-Bisphosphate, subunit A, domain 3"/>
    <property type="match status" value="3"/>
</dbReference>
<name>A0A3P2A624_9NEIS</name>
<sequence>MNNHLLDLLNRACRWAEQDDDTETHAELADLIGRAEAGEAEAQQTLAARFNGRLQFGTAGLRGRLQAGPQGMNRVLVAQAAAGFAAYLHQFDTDPSVVIGYDGRKNSARFAQDTAEIMAGAGIHTLLLPCPLPTPVLAYALKRLNLSGGVMVTASHNPPEDNGYKVYLGRSNGGGQIVSPADRDIAAHIDHIAQGNIRDLPRSDTYAILNDEIVKEYVRETAKIVTAAPAPLNYVYTAMHGVGKDVLFQALNAAQLPLPTLVAEQCEPDGTFPTVRFPNPEEAGALDLAIELAKRTNAELILANDPDADRLAVALPDAEGNWHTLHGNTVGCWLAWHMAQRAQAQGLGGTLACSLVSTPALARIAAECGLYYAETLTGFKYIAKVENLLFGFEEALGYLVDPDKVRDKDGISAALAFLDLVNTLKQQGKTLTDYAAEFTARFGAFASSQISIRSSDTAALMHALRQHPLQHIGSQTVVRSQDLLASDHPNDILIYTLDTGNRLIVRPSGTEPKVKFYLDAQGTDDADARRSLAELEHAVRELLRSETYGSQNC</sequence>
<dbReference type="InterPro" id="IPR016055">
    <property type="entry name" value="A-D-PHexomutase_a/b/a-I/II/III"/>
</dbReference>
<evidence type="ECO:0000256" key="5">
    <source>
        <dbReference type="ARBA" id="ARBA00022842"/>
    </source>
</evidence>
<dbReference type="GO" id="GO:0006166">
    <property type="term" value="P:purine ribonucleoside salvage"/>
    <property type="evidence" value="ECO:0007669"/>
    <property type="project" value="TreeGrafter"/>
</dbReference>
<evidence type="ECO:0000256" key="2">
    <source>
        <dbReference type="ARBA" id="ARBA00010231"/>
    </source>
</evidence>
<evidence type="ECO:0000259" key="8">
    <source>
        <dbReference type="Pfam" id="PF00408"/>
    </source>
</evidence>
<dbReference type="InterPro" id="IPR005846">
    <property type="entry name" value="A-D-PHexomutase_a/b/a-III"/>
</dbReference>
<evidence type="ECO:0000256" key="4">
    <source>
        <dbReference type="ARBA" id="ARBA00022723"/>
    </source>
</evidence>
<dbReference type="RefSeq" id="WP_124794527.1">
    <property type="nucleotide sequence ID" value="NZ_RQYC01000006.1"/>
</dbReference>
<keyword evidence="3" id="KW-0597">Phosphoprotein</keyword>
<dbReference type="InterPro" id="IPR005841">
    <property type="entry name" value="Alpha-D-phosphohexomutase_SF"/>
</dbReference>
<dbReference type="Pfam" id="PF02880">
    <property type="entry name" value="PGM_PMM_III"/>
    <property type="match status" value="1"/>
</dbReference>
<keyword evidence="4 7" id="KW-0479">Metal-binding</keyword>
<keyword evidence="6" id="KW-0413">Isomerase</keyword>
<dbReference type="Pfam" id="PF02878">
    <property type="entry name" value="PGM_PMM_I"/>
    <property type="match status" value="1"/>
</dbReference>
<evidence type="ECO:0000259" key="11">
    <source>
        <dbReference type="Pfam" id="PF02880"/>
    </source>
</evidence>
<dbReference type="Pfam" id="PF00408">
    <property type="entry name" value="PGM_PMM_IV"/>
    <property type="match status" value="1"/>
</dbReference>
<reference evidence="12 13" key="1">
    <citation type="submission" date="2018-11" db="EMBL/GenBank/DDBJ databases">
        <title>Genomes From Bacteria Associated with the Canine Oral Cavity: a Test Case for Automated Genome-Based Taxonomic Assignment.</title>
        <authorList>
            <person name="Coil D.A."/>
            <person name="Jospin G."/>
            <person name="Darling A.E."/>
            <person name="Wallis C."/>
            <person name="Davis I.J."/>
            <person name="Harris S."/>
            <person name="Eisen J.A."/>
            <person name="Holcombe L.J."/>
            <person name="O'Flynn C."/>
        </authorList>
    </citation>
    <scope>NUCLEOTIDE SEQUENCE [LARGE SCALE GENOMIC DNA]</scope>
    <source>
        <strain evidence="12 13">COT-280</strain>
    </source>
</reference>
<feature type="domain" description="Alpha-D-phosphohexomutase C-terminal" evidence="8">
    <location>
        <begin position="484"/>
        <end position="529"/>
    </location>
</feature>
<proteinExistence type="inferred from homology"/>
<gene>
    <name evidence="12" type="ORF">EII21_05175</name>
</gene>
<comment type="caution">
    <text evidence="12">The sequence shown here is derived from an EMBL/GenBank/DDBJ whole genome shotgun (WGS) entry which is preliminary data.</text>
</comment>
<protein>
    <submittedName>
        <fullName evidence="12">Phospho-sugar mutase</fullName>
    </submittedName>
</protein>
<keyword evidence="13" id="KW-1185">Reference proteome</keyword>
<keyword evidence="5 7" id="KW-0460">Magnesium</keyword>
<comment type="cofactor">
    <cofactor evidence="1">
        <name>Mg(2+)</name>
        <dbReference type="ChEBI" id="CHEBI:18420"/>
    </cofactor>
</comment>
<evidence type="ECO:0000313" key="13">
    <source>
        <dbReference type="Proteomes" id="UP000269923"/>
    </source>
</evidence>
<dbReference type="SUPFAM" id="SSF55957">
    <property type="entry name" value="Phosphoglucomutase, C-terminal domain"/>
    <property type="match status" value="1"/>
</dbReference>
<dbReference type="GO" id="GO:0000287">
    <property type="term" value="F:magnesium ion binding"/>
    <property type="evidence" value="ECO:0007669"/>
    <property type="project" value="InterPro"/>
</dbReference>
<feature type="domain" description="Alpha-D-phosphohexomutase alpha/beta/alpha" evidence="11">
    <location>
        <begin position="327"/>
        <end position="440"/>
    </location>
</feature>
<evidence type="ECO:0000313" key="12">
    <source>
        <dbReference type="EMBL" id="RRD90316.1"/>
    </source>
</evidence>
<dbReference type="OrthoDB" id="9803322at2"/>
<dbReference type="InterPro" id="IPR016066">
    <property type="entry name" value="A-D-PHexomutase_CS"/>
</dbReference>
<evidence type="ECO:0000256" key="3">
    <source>
        <dbReference type="ARBA" id="ARBA00022553"/>
    </source>
</evidence>
<evidence type="ECO:0000259" key="9">
    <source>
        <dbReference type="Pfam" id="PF02878"/>
    </source>
</evidence>
<organism evidence="12 13">
    <name type="scientific">Conchiformibius steedae</name>
    <dbReference type="NCBI Taxonomy" id="153493"/>
    <lineage>
        <taxon>Bacteria</taxon>
        <taxon>Pseudomonadati</taxon>
        <taxon>Pseudomonadota</taxon>
        <taxon>Betaproteobacteria</taxon>
        <taxon>Neisseriales</taxon>
        <taxon>Neisseriaceae</taxon>
        <taxon>Conchiformibius</taxon>
    </lineage>
</organism>
<evidence type="ECO:0000256" key="7">
    <source>
        <dbReference type="RuleBase" id="RU004326"/>
    </source>
</evidence>
<dbReference type="CDD" id="cd05799">
    <property type="entry name" value="PGM2"/>
    <property type="match status" value="1"/>
</dbReference>
<dbReference type="STRING" id="1121352.GCA_000620925_00755"/>
<dbReference type="PANTHER" id="PTHR45745:SF1">
    <property type="entry name" value="PHOSPHOGLUCOMUTASE 2B-RELATED"/>
    <property type="match status" value="1"/>
</dbReference>
<dbReference type="InterPro" id="IPR005843">
    <property type="entry name" value="A-D-PHexomutase_C"/>
</dbReference>
<dbReference type="GO" id="GO:0008973">
    <property type="term" value="F:phosphopentomutase activity"/>
    <property type="evidence" value="ECO:0007669"/>
    <property type="project" value="TreeGrafter"/>
</dbReference>
<dbReference type="InterPro" id="IPR005844">
    <property type="entry name" value="A-D-PHexomutase_a/b/a-I"/>
</dbReference>
<dbReference type="SUPFAM" id="SSF53738">
    <property type="entry name" value="Phosphoglucomutase, first 3 domains"/>
    <property type="match status" value="3"/>
</dbReference>
<dbReference type="PANTHER" id="PTHR45745">
    <property type="entry name" value="PHOSPHOMANNOMUTASE 45A"/>
    <property type="match status" value="1"/>
</dbReference>